<proteinExistence type="predicted"/>
<keyword evidence="1" id="KW-0805">Transcription regulation</keyword>
<keyword evidence="2" id="KW-0238">DNA-binding</keyword>
<dbReference type="SMART" id="SM00345">
    <property type="entry name" value="HTH_GNTR"/>
    <property type="match status" value="1"/>
</dbReference>
<evidence type="ECO:0000256" key="3">
    <source>
        <dbReference type="ARBA" id="ARBA00023163"/>
    </source>
</evidence>
<dbReference type="GO" id="GO:0003700">
    <property type="term" value="F:DNA-binding transcription factor activity"/>
    <property type="evidence" value="ECO:0007669"/>
    <property type="project" value="InterPro"/>
</dbReference>
<evidence type="ECO:0000313" key="6">
    <source>
        <dbReference type="Proteomes" id="UP001142325"/>
    </source>
</evidence>
<dbReference type="InterPro" id="IPR008920">
    <property type="entry name" value="TF_FadR/GntR_C"/>
</dbReference>
<dbReference type="SMART" id="SM00895">
    <property type="entry name" value="FCD"/>
    <property type="match status" value="1"/>
</dbReference>
<dbReference type="RefSeq" id="WP_204938241.1">
    <property type="nucleotide sequence ID" value="NZ_BAAAUM010000001.1"/>
</dbReference>
<dbReference type="Gene3D" id="1.20.120.530">
    <property type="entry name" value="GntR ligand-binding domain-like"/>
    <property type="match status" value="1"/>
</dbReference>
<keyword evidence="6" id="KW-1185">Reference proteome</keyword>
<dbReference type="SUPFAM" id="SSF48008">
    <property type="entry name" value="GntR ligand-binding domain-like"/>
    <property type="match status" value="1"/>
</dbReference>
<evidence type="ECO:0000256" key="1">
    <source>
        <dbReference type="ARBA" id="ARBA00023015"/>
    </source>
</evidence>
<dbReference type="Pfam" id="PF00392">
    <property type="entry name" value="GntR"/>
    <property type="match status" value="1"/>
</dbReference>
<dbReference type="GO" id="GO:0003677">
    <property type="term" value="F:DNA binding"/>
    <property type="evidence" value="ECO:0007669"/>
    <property type="project" value="UniProtKB-KW"/>
</dbReference>
<organism evidence="5 6">
    <name type="scientific">Microbacterium keratanolyticum</name>
    <dbReference type="NCBI Taxonomy" id="67574"/>
    <lineage>
        <taxon>Bacteria</taxon>
        <taxon>Bacillati</taxon>
        <taxon>Actinomycetota</taxon>
        <taxon>Actinomycetes</taxon>
        <taxon>Micrococcales</taxon>
        <taxon>Microbacteriaceae</taxon>
        <taxon>Microbacterium</taxon>
    </lineage>
</organism>
<dbReference type="PANTHER" id="PTHR43537">
    <property type="entry name" value="TRANSCRIPTIONAL REGULATOR, GNTR FAMILY"/>
    <property type="match status" value="1"/>
</dbReference>
<dbReference type="InterPro" id="IPR036388">
    <property type="entry name" value="WH-like_DNA-bd_sf"/>
</dbReference>
<dbReference type="Proteomes" id="UP001142325">
    <property type="component" value="Unassembled WGS sequence"/>
</dbReference>
<evidence type="ECO:0000313" key="5">
    <source>
        <dbReference type="EMBL" id="GLK00525.1"/>
    </source>
</evidence>
<keyword evidence="3" id="KW-0804">Transcription</keyword>
<protein>
    <submittedName>
        <fullName evidence="5">GntR family transcriptional regulator</fullName>
    </submittedName>
</protein>
<dbReference type="InterPro" id="IPR036390">
    <property type="entry name" value="WH_DNA-bd_sf"/>
</dbReference>
<dbReference type="SUPFAM" id="SSF46785">
    <property type="entry name" value="Winged helix' DNA-binding domain"/>
    <property type="match status" value="1"/>
</dbReference>
<dbReference type="InterPro" id="IPR000524">
    <property type="entry name" value="Tscrpt_reg_HTH_GntR"/>
</dbReference>
<dbReference type="Pfam" id="PF07729">
    <property type="entry name" value="FCD"/>
    <property type="match status" value="1"/>
</dbReference>
<dbReference type="AlphaFoldDB" id="A0A9W6HR36"/>
<dbReference type="PANTHER" id="PTHR43537:SF5">
    <property type="entry name" value="UXU OPERON TRANSCRIPTIONAL REGULATOR"/>
    <property type="match status" value="1"/>
</dbReference>
<dbReference type="InterPro" id="IPR011711">
    <property type="entry name" value="GntR_C"/>
</dbReference>
<dbReference type="EMBL" id="BSET01000001">
    <property type="protein sequence ID" value="GLK00525.1"/>
    <property type="molecule type" value="Genomic_DNA"/>
</dbReference>
<evidence type="ECO:0000256" key="2">
    <source>
        <dbReference type="ARBA" id="ARBA00023125"/>
    </source>
</evidence>
<name>A0A9W6HR36_9MICO</name>
<accession>A0A9W6HR36</accession>
<feature type="domain" description="HTH gntR-type" evidence="4">
    <location>
        <begin position="7"/>
        <end position="77"/>
    </location>
</feature>
<evidence type="ECO:0000259" key="4">
    <source>
        <dbReference type="PROSITE" id="PS50949"/>
    </source>
</evidence>
<dbReference type="Gene3D" id="1.10.10.10">
    <property type="entry name" value="Winged helix-like DNA-binding domain superfamily/Winged helix DNA-binding domain"/>
    <property type="match status" value="1"/>
</dbReference>
<dbReference type="PROSITE" id="PS50949">
    <property type="entry name" value="HTH_GNTR"/>
    <property type="match status" value="1"/>
</dbReference>
<sequence>MSQIATAAVAVQVARALEEEITSNGFKPGHFIGRRQELAARFSVAPATLGEAIQLLRSRGIVDAKPGPGGGIFVSERSPFAQLSDHLLALREEQTTAEQCLRVLDALDGAVLRDAVDFATEDDITDIARCADELQAAWGTSESAATMWRLHERIAQTTPNELLRGLYTNLVKYITEELDDAVAPHTEERLHTHLDFAKAVVQRDHELAASAIARHTHPASGAGAH</sequence>
<comment type="caution">
    <text evidence="5">The sequence shown here is derived from an EMBL/GenBank/DDBJ whole genome shotgun (WGS) entry which is preliminary data.</text>
</comment>
<reference evidence="5" key="1">
    <citation type="journal article" date="2014" name="Int. J. Syst. Evol. Microbiol.">
        <title>Complete genome sequence of Corynebacterium casei LMG S-19264T (=DSM 44701T), isolated from a smear-ripened cheese.</title>
        <authorList>
            <consortium name="US DOE Joint Genome Institute (JGI-PGF)"/>
            <person name="Walter F."/>
            <person name="Albersmeier A."/>
            <person name="Kalinowski J."/>
            <person name="Ruckert C."/>
        </authorList>
    </citation>
    <scope>NUCLEOTIDE SEQUENCE</scope>
    <source>
        <strain evidence="5">VKM Ac-1958</strain>
    </source>
</reference>
<reference evidence="5" key="2">
    <citation type="submission" date="2023-01" db="EMBL/GenBank/DDBJ databases">
        <authorList>
            <person name="Sun Q."/>
            <person name="Evtushenko L."/>
        </authorList>
    </citation>
    <scope>NUCLEOTIDE SEQUENCE</scope>
    <source>
        <strain evidence="5">VKM Ac-1958</strain>
    </source>
</reference>
<gene>
    <name evidence="5" type="ORF">GCM10017596_02400</name>
</gene>